<evidence type="ECO:0000313" key="2">
    <source>
        <dbReference type="WBParaSite" id="RSKR_0000276450.1"/>
    </source>
</evidence>
<organism evidence="1 2">
    <name type="scientific">Rhabditophanes sp. KR3021</name>
    <dbReference type="NCBI Taxonomy" id="114890"/>
    <lineage>
        <taxon>Eukaryota</taxon>
        <taxon>Metazoa</taxon>
        <taxon>Ecdysozoa</taxon>
        <taxon>Nematoda</taxon>
        <taxon>Chromadorea</taxon>
        <taxon>Rhabditida</taxon>
        <taxon>Tylenchina</taxon>
        <taxon>Panagrolaimomorpha</taxon>
        <taxon>Strongyloidoidea</taxon>
        <taxon>Alloionematidae</taxon>
        <taxon>Rhabditophanes</taxon>
    </lineage>
</organism>
<dbReference type="Proteomes" id="UP000095286">
    <property type="component" value="Unplaced"/>
</dbReference>
<reference evidence="2" key="1">
    <citation type="submission" date="2016-11" db="UniProtKB">
        <authorList>
            <consortium name="WormBaseParasite"/>
        </authorList>
    </citation>
    <scope>IDENTIFICATION</scope>
    <source>
        <strain evidence="2">KR3021</strain>
    </source>
</reference>
<proteinExistence type="predicted"/>
<dbReference type="WBParaSite" id="RSKR_0000276450.1">
    <property type="protein sequence ID" value="RSKR_0000276450.1"/>
    <property type="gene ID" value="RSKR_0000276450"/>
</dbReference>
<protein>
    <submittedName>
        <fullName evidence="2">EGF-like domain-containing protein</fullName>
    </submittedName>
</protein>
<name>A0AC35TQA2_9BILA</name>
<accession>A0AC35TQA2</accession>
<sequence>MKTHFSLINLWCIPFVALASSNSAVKGAPPQTLEHHLIDNSDLNDTCVDNPCKNGARCFYTKASNQFFCKCKACSSGRFCEKLECNEMPGHKDSAESKNSYHIVDNYDYIQFGIDVFLLVALIGVLAYNIYFYHKSYSGIFRLKFSNHQKKYRENCVASNIYGHLNGEERQRRLKMERDLTNSSFLEENICFELKGKRSMAWDDSQMKRDGIV</sequence>
<evidence type="ECO:0000313" key="1">
    <source>
        <dbReference type="Proteomes" id="UP000095286"/>
    </source>
</evidence>